<evidence type="ECO:0000259" key="6">
    <source>
        <dbReference type="PROSITE" id="PS51352"/>
    </source>
</evidence>
<protein>
    <recommendedName>
        <fullName evidence="6">Thioredoxin domain-containing protein</fullName>
    </recommendedName>
</protein>
<sequence>DSPSIGPKDAPVTIIEFSDFECPFCARAFTTIEQIKQEYPDSVKIVYKQLPLTNLHPDAQKAAEASVCASDQGKFWEMHDKMFKSQGA</sequence>
<evidence type="ECO:0000256" key="1">
    <source>
        <dbReference type="ARBA" id="ARBA00005791"/>
    </source>
</evidence>
<feature type="non-terminal residue" evidence="7">
    <location>
        <position position="1"/>
    </location>
</feature>
<comment type="similarity">
    <text evidence="1">Belongs to the thioredoxin family. DsbA subfamily.</text>
</comment>
<dbReference type="Gene3D" id="3.40.30.10">
    <property type="entry name" value="Glutaredoxin"/>
    <property type="match status" value="1"/>
</dbReference>
<organism evidence="7 8">
    <name type="scientific">Candidatus Roizmanbacteria bacterium CG_4_10_14_0_2_um_filter_36_9</name>
    <dbReference type="NCBI Taxonomy" id="1974823"/>
    <lineage>
        <taxon>Bacteria</taxon>
        <taxon>Candidatus Roizmaniibacteriota</taxon>
    </lineage>
</organism>
<dbReference type="PROSITE" id="PS51352">
    <property type="entry name" value="THIOREDOXIN_2"/>
    <property type="match status" value="1"/>
</dbReference>
<dbReference type="InterPro" id="IPR013766">
    <property type="entry name" value="Thioredoxin_domain"/>
</dbReference>
<name>A0A2M7U3P4_9BACT</name>
<evidence type="ECO:0000313" key="7">
    <source>
        <dbReference type="EMBL" id="PIZ65142.1"/>
    </source>
</evidence>
<dbReference type="Pfam" id="PF13462">
    <property type="entry name" value="Thioredoxin_4"/>
    <property type="match status" value="1"/>
</dbReference>
<keyword evidence="5" id="KW-0676">Redox-active center</keyword>
<comment type="caution">
    <text evidence="7">The sequence shown here is derived from an EMBL/GenBank/DDBJ whole genome shotgun (WGS) entry which is preliminary data.</text>
</comment>
<evidence type="ECO:0000256" key="5">
    <source>
        <dbReference type="ARBA" id="ARBA00023284"/>
    </source>
</evidence>
<feature type="domain" description="Thioredoxin" evidence="6">
    <location>
        <begin position="1"/>
        <end position="88"/>
    </location>
</feature>
<dbReference type="PANTHER" id="PTHR13887">
    <property type="entry name" value="GLUTATHIONE S-TRANSFERASE KAPPA"/>
    <property type="match status" value="1"/>
</dbReference>
<dbReference type="Proteomes" id="UP000230027">
    <property type="component" value="Unassembled WGS sequence"/>
</dbReference>
<evidence type="ECO:0000256" key="2">
    <source>
        <dbReference type="ARBA" id="ARBA00022729"/>
    </source>
</evidence>
<keyword evidence="2" id="KW-0732">Signal</keyword>
<dbReference type="AlphaFoldDB" id="A0A2M7U3P4"/>
<dbReference type="InterPro" id="IPR012336">
    <property type="entry name" value="Thioredoxin-like_fold"/>
</dbReference>
<dbReference type="EMBL" id="PFOD01000059">
    <property type="protein sequence ID" value="PIZ65142.1"/>
    <property type="molecule type" value="Genomic_DNA"/>
</dbReference>
<keyword evidence="3" id="KW-0560">Oxidoreductase</keyword>
<dbReference type="InterPro" id="IPR036249">
    <property type="entry name" value="Thioredoxin-like_sf"/>
</dbReference>
<accession>A0A2M7U3P4</accession>
<keyword evidence="4" id="KW-1015">Disulfide bond</keyword>
<dbReference type="SUPFAM" id="SSF52833">
    <property type="entry name" value="Thioredoxin-like"/>
    <property type="match status" value="1"/>
</dbReference>
<reference evidence="8" key="1">
    <citation type="submission" date="2017-09" db="EMBL/GenBank/DDBJ databases">
        <title>Depth-based differentiation of microbial function through sediment-hosted aquifers and enrichment of novel symbionts in the deep terrestrial subsurface.</title>
        <authorList>
            <person name="Probst A.J."/>
            <person name="Ladd B."/>
            <person name="Jarett J.K."/>
            <person name="Geller-Mcgrath D.E."/>
            <person name="Sieber C.M.K."/>
            <person name="Emerson J.B."/>
            <person name="Anantharaman K."/>
            <person name="Thomas B.C."/>
            <person name="Malmstrom R."/>
            <person name="Stieglmeier M."/>
            <person name="Klingl A."/>
            <person name="Woyke T."/>
            <person name="Ryan C.M."/>
            <person name="Banfield J.F."/>
        </authorList>
    </citation>
    <scope>NUCLEOTIDE SEQUENCE [LARGE SCALE GENOMIC DNA]</scope>
</reference>
<evidence type="ECO:0000256" key="3">
    <source>
        <dbReference type="ARBA" id="ARBA00023002"/>
    </source>
</evidence>
<dbReference type="GO" id="GO:0016491">
    <property type="term" value="F:oxidoreductase activity"/>
    <property type="evidence" value="ECO:0007669"/>
    <property type="project" value="UniProtKB-KW"/>
</dbReference>
<evidence type="ECO:0000313" key="8">
    <source>
        <dbReference type="Proteomes" id="UP000230027"/>
    </source>
</evidence>
<proteinExistence type="inferred from homology"/>
<evidence type="ECO:0000256" key="4">
    <source>
        <dbReference type="ARBA" id="ARBA00023157"/>
    </source>
</evidence>
<dbReference type="PANTHER" id="PTHR13887:SF14">
    <property type="entry name" value="DISULFIDE BOND FORMATION PROTEIN D"/>
    <property type="match status" value="1"/>
</dbReference>
<gene>
    <name evidence="7" type="ORF">COY14_03010</name>
</gene>